<feature type="compositionally biased region" description="Polar residues" evidence="1">
    <location>
        <begin position="122"/>
        <end position="131"/>
    </location>
</feature>
<sequence>MFLVVIYFQFLCVPCGNVTFVRENLAHRHVTEWHGMFRYQCTYCKKSFARKVLSHAPCRKVRPEDFTIMDQHGNRHNAFERLQDWKRKNLPRMVRQVPNGYIKHLTEVDETYNKAPAPNTVDLRNQLNNIPDLSDISEVDVMSPPRTNKDSQEDDEETSSSSSSSSQSSNSSSSSSSTASSSHSSASPEPEDLTTKDTDSSASDALDLRVIKVSKSIPANMTPVKNDMGDVLSVNENTTDLIGEEQITLNVGGTIFITTRKTLMAFPSLLARRAESNETAIFIDRDPAHFRFILNYPRNKNVDLKTLPGDIRYLWEMFYEAKYYELDGFIQAVEAHIRNVMAKHHYK</sequence>
<dbReference type="PANTHER" id="PTHR11145:SF8">
    <property type="entry name" value="RE57120P"/>
    <property type="match status" value="1"/>
</dbReference>
<comment type="caution">
    <text evidence="4">The sequence shown here is derived from an EMBL/GenBank/DDBJ whole genome shotgun (WGS) entry which is preliminary data.</text>
</comment>
<dbReference type="SUPFAM" id="SSF54695">
    <property type="entry name" value="POZ domain"/>
    <property type="match status" value="1"/>
</dbReference>
<dbReference type="InterPro" id="IPR045068">
    <property type="entry name" value="BACURD1-3"/>
</dbReference>
<feature type="domain" description="BTB" evidence="3">
    <location>
        <begin position="245"/>
        <end position="341"/>
    </location>
</feature>
<gene>
    <name evidence="4" type="ORF">DPMN_070522</name>
</gene>
<proteinExistence type="predicted"/>
<feature type="chain" id="PRO_5039710439" description="BTB domain-containing protein" evidence="2">
    <location>
        <begin position="16"/>
        <end position="347"/>
    </location>
</feature>
<evidence type="ECO:0000313" key="5">
    <source>
        <dbReference type="Proteomes" id="UP000828390"/>
    </source>
</evidence>
<evidence type="ECO:0000256" key="2">
    <source>
        <dbReference type="SAM" id="SignalP"/>
    </source>
</evidence>
<keyword evidence="2" id="KW-0732">Signal</keyword>
<dbReference type="CDD" id="cd18316">
    <property type="entry name" value="BTB_POZ_KCTD-like"/>
    <property type="match status" value="1"/>
</dbReference>
<dbReference type="InterPro" id="IPR011333">
    <property type="entry name" value="SKP1/BTB/POZ_sf"/>
</dbReference>
<evidence type="ECO:0000256" key="1">
    <source>
        <dbReference type="SAM" id="MobiDB-lite"/>
    </source>
</evidence>
<feature type="compositionally biased region" description="Low complexity" evidence="1">
    <location>
        <begin position="159"/>
        <end position="187"/>
    </location>
</feature>
<dbReference type="Gene3D" id="3.30.710.10">
    <property type="entry name" value="Potassium Channel Kv1.1, Chain A"/>
    <property type="match status" value="1"/>
</dbReference>
<feature type="signal peptide" evidence="2">
    <location>
        <begin position="1"/>
        <end position="15"/>
    </location>
</feature>
<dbReference type="InterPro" id="IPR003131">
    <property type="entry name" value="T1-type_BTB"/>
</dbReference>
<accession>A0A9D3Z0X3</accession>
<protein>
    <recommendedName>
        <fullName evidence="3">BTB domain-containing protein</fullName>
    </recommendedName>
</protein>
<dbReference type="Proteomes" id="UP000828390">
    <property type="component" value="Unassembled WGS sequence"/>
</dbReference>
<keyword evidence="5" id="KW-1185">Reference proteome</keyword>
<organism evidence="4 5">
    <name type="scientific">Dreissena polymorpha</name>
    <name type="common">Zebra mussel</name>
    <name type="synonym">Mytilus polymorpha</name>
    <dbReference type="NCBI Taxonomy" id="45954"/>
    <lineage>
        <taxon>Eukaryota</taxon>
        <taxon>Metazoa</taxon>
        <taxon>Spiralia</taxon>
        <taxon>Lophotrochozoa</taxon>
        <taxon>Mollusca</taxon>
        <taxon>Bivalvia</taxon>
        <taxon>Autobranchia</taxon>
        <taxon>Heteroconchia</taxon>
        <taxon>Euheterodonta</taxon>
        <taxon>Imparidentia</taxon>
        <taxon>Neoheterodontei</taxon>
        <taxon>Myida</taxon>
        <taxon>Dreissenoidea</taxon>
        <taxon>Dreissenidae</taxon>
        <taxon>Dreissena</taxon>
    </lineage>
</organism>
<feature type="region of interest" description="Disordered" evidence="1">
    <location>
        <begin position="116"/>
        <end position="202"/>
    </location>
</feature>
<dbReference type="PANTHER" id="PTHR11145">
    <property type="entry name" value="BTB/POZ DOMAIN-CONTAINING ADAPTER FOR CUL3-MEDIATED RHOA DEGRADATION PROTEIN FAMILY MEMBER"/>
    <property type="match status" value="1"/>
</dbReference>
<dbReference type="EMBL" id="JAIWYP010000014">
    <property type="protein sequence ID" value="KAH3711023.1"/>
    <property type="molecule type" value="Genomic_DNA"/>
</dbReference>
<name>A0A9D3Z0X3_DREPO</name>
<reference evidence="4" key="2">
    <citation type="submission" date="2020-11" db="EMBL/GenBank/DDBJ databases">
        <authorList>
            <person name="McCartney M.A."/>
            <person name="Auch B."/>
            <person name="Kono T."/>
            <person name="Mallez S."/>
            <person name="Becker A."/>
            <person name="Gohl D.M."/>
            <person name="Silverstein K.A.T."/>
            <person name="Koren S."/>
            <person name="Bechman K.B."/>
            <person name="Herman A."/>
            <person name="Abrahante J.E."/>
            <person name="Garbe J."/>
        </authorList>
    </citation>
    <scope>NUCLEOTIDE SEQUENCE</scope>
    <source>
        <strain evidence="4">Duluth1</strain>
        <tissue evidence="4">Whole animal</tissue>
    </source>
</reference>
<reference evidence="4" key="1">
    <citation type="journal article" date="2019" name="bioRxiv">
        <title>The Genome of the Zebra Mussel, Dreissena polymorpha: A Resource for Invasive Species Research.</title>
        <authorList>
            <person name="McCartney M.A."/>
            <person name="Auch B."/>
            <person name="Kono T."/>
            <person name="Mallez S."/>
            <person name="Zhang Y."/>
            <person name="Obille A."/>
            <person name="Becker A."/>
            <person name="Abrahante J.E."/>
            <person name="Garbe J."/>
            <person name="Badalamenti J.P."/>
            <person name="Herman A."/>
            <person name="Mangelson H."/>
            <person name="Liachko I."/>
            <person name="Sullivan S."/>
            <person name="Sone E.D."/>
            <person name="Koren S."/>
            <person name="Silverstein K.A.T."/>
            <person name="Beckman K.B."/>
            <person name="Gohl D.M."/>
        </authorList>
    </citation>
    <scope>NUCLEOTIDE SEQUENCE</scope>
    <source>
        <strain evidence="4">Duluth1</strain>
        <tissue evidence="4">Whole animal</tissue>
    </source>
</reference>
<dbReference type="InterPro" id="IPR000210">
    <property type="entry name" value="BTB/POZ_dom"/>
</dbReference>
<evidence type="ECO:0000259" key="3">
    <source>
        <dbReference type="SMART" id="SM00225"/>
    </source>
</evidence>
<dbReference type="GO" id="GO:0051260">
    <property type="term" value="P:protein homooligomerization"/>
    <property type="evidence" value="ECO:0007669"/>
    <property type="project" value="InterPro"/>
</dbReference>
<evidence type="ECO:0000313" key="4">
    <source>
        <dbReference type="EMBL" id="KAH3711023.1"/>
    </source>
</evidence>
<dbReference type="AlphaFoldDB" id="A0A9D3Z0X3"/>
<dbReference type="Pfam" id="PF02214">
    <property type="entry name" value="BTB_2"/>
    <property type="match status" value="1"/>
</dbReference>
<dbReference type="SMART" id="SM00225">
    <property type="entry name" value="BTB"/>
    <property type="match status" value="1"/>
</dbReference>